<organism evidence="2 3">
    <name type="scientific">Streptomyces thermospinosisporus</name>
    <dbReference type="NCBI Taxonomy" id="161482"/>
    <lineage>
        <taxon>Bacteria</taxon>
        <taxon>Bacillati</taxon>
        <taxon>Actinomycetota</taxon>
        <taxon>Actinomycetes</taxon>
        <taxon>Kitasatosporales</taxon>
        <taxon>Streptomycetaceae</taxon>
        <taxon>Streptomyces</taxon>
    </lineage>
</organism>
<protein>
    <submittedName>
        <fullName evidence="2">Uncharacterized protein</fullName>
    </submittedName>
</protein>
<name>A0ABP4JWS2_9ACTN</name>
<comment type="caution">
    <text evidence="2">The sequence shown here is derived from an EMBL/GenBank/DDBJ whole genome shotgun (WGS) entry which is preliminary data.</text>
</comment>
<gene>
    <name evidence="2" type="ORF">GCM10009601_49050</name>
</gene>
<feature type="compositionally biased region" description="Gly residues" evidence="1">
    <location>
        <begin position="30"/>
        <end position="39"/>
    </location>
</feature>
<feature type="compositionally biased region" description="Basic residues" evidence="1">
    <location>
        <begin position="72"/>
        <end position="82"/>
    </location>
</feature>
<evidence type="ECO:0000313" key="2">
    <source>
        <dbReference type="EMBL" id="GAA1430939.1"/>
    </source>
</evidence>
<proteinExistence type="predicted"/>
<reference evidence="3" key="1">
    <citation type="journal article" date="2019" name="Int. J. Syst. Evol. Microbiol.">
        <title>The Global Catalogue of Microorganisms (GCM) 10K type strain sequencing project: providing services to taxonomists for standard genome sequencing and annotation.</title>
        <authorList>
            <consortium name="The Broad Institute Genomics Platform"/>
            <consortium name="The Broad Institute Genome Sequencing Center for Infectious Disease"/>
            <person name="Wu L."/>
            <person name="Ma J."/>
        </authorList>
    </citation>
    <scope>NUCLEOTIDE SEQUENCE [LARGE SCALE GENOMIC DNA]</scope>
    <source>
        <strain evidence="3">JCM 11756</strain>
    </source>
</reference>
<accession>A0ABP4JWS2</accession>
<feature type="compositionally biased region" description="Basic and acidic residues" evidence="1">
    <location>
        <begin position="1"/>
        <end position="20"/>
    </location>
</feature>
<dbReference type="Proteomes" id="UP001500973">
    <property type="component" value="Unassembled WGS sequence"/>
</dbReference>
<dbReference type="EMBL" id="BAAAIZ010000083">
    <property type="protein sequence ID" value="GAA1430939.1"/>
    <property type="molecule type" value="Genomic_DNA"/>
</dbReference>
<keyword evidence="3" id="KW-1185">Reference proteome</keyword>
<feature type="region of interest" description="Disordered" evidence="1">
    <location>
        <begin position="1"/>
        <end position="101"/>
    </location>
</feature>
<evidence type="ECO:0000313" key="3">
    <source>
        <dbReference type="Proteomes" id="UP001500973"/>
    </source>
</evidence>
<sequence>MRNPAGEREGESKPPGRPVREAGAADGAEEGCGGDGTGGRLPVCEAEVHRRGPRTPRAKELSDAAAAGQRCRGGRSRRRAVRSGRGGGTRRSQACCAGGTP</sequence>
<evidence type="ECO:0000256" key="1">
    <source>
        <dbReference type="SAM" id="MobiDB-lite"/>
    </source>
</evidence>